<reference evidence="3" key="2">
    <citation type="submission" date="2009-11" db="EMBL/GenBank/DDBJ databases">
        <title>The Genome Sequence of Allomyces macrogynus strain ATCC 38327.</title>
        <authorList>
            <consortium name="The Broad Institute Genome Sequencing Platform"/>
            <person name="Russ C."/>
            <person name="Cuomo C."/>
            <person name="Shea T."/>
            <person name="Young S.K."/>
            <person name="Zeng Q."/>
            <person name="Koehrsen M."/>
            <person name="Haas B."/>
            <person name="Borodovsky M."/>
            <person name="Guigo R."/>
            <person name="Alvarado L."/>
            <person name="Berlin A."/>
            <person name="Borenstein D."/>
            <person name="Chen Z."/>
            <person name="Engels R."/>
            <person name="Freedman E."/>
            <person name="Gellesch M."/>
            <person name="Goldberg J."/>
            <person name="Griggs A."/>
            <person name="Gujja S."/>
            <person name="Heiman D."/>
            <person name="Hepburn T."/>
            <person name="Howarth C."/>
            <person name="Jen D."/>
            <person name="Larson L."/>
            <person name="Lewis B."/>
            <person name="Mehta T."/>
            <person name="Park D."/>
            <person name="Pearson M."/>
            <person name="Roberts A."/>
            <person name="Saif S."/>
            <person name="Shenoy N."/>
            <person name="Sisk P."/>
            <person name="Stolte C."/>
            <person name="Sykes S."/>
            <person name="Walk T."/>
            <person name="White J."/>
            <person name="Yandava C."/>
            <person name="Burger G."/>
            <person name="Gray M.W."/>
            <person name="Holland P.W.H."/>
            <person name="King N."/>
            <person name="Lang F.B.F."/>
            <person name="Roger A.J."/>
            <person name="Ruiz-Trillo I."/>
            <person name="Lander E."/>
            <person name="Nusbaum C."/>
        </authorList>
    </citation>
    <scope>NUCLEOTIDE SEQUENCE [LARGE SCALE GENOMIC DNA]</scope>
    <source>
        <strain evidence="3">ATCC 38327</strain>
    </source>
</reference>
<dbReference type="EMBL" id="GG745377">
    <property type="protein sequence ID" value="KNE72200.1"/>
    <property type="molecule type" value="Genomic_DNA"/>
</dbReference>
<name>A0A0L0TBX4_ALLM3</name>
<sequence length="275" mass="30421">MMLLEDVTRQRQIVAQHLWQHPQLYLRSKNELMAVLWLDDDRDTFLPIRGEAAAFIVGLLRHHDQTAVWWRGVLSHIATHPLLTHEIVVRLAKAPTELLAEWQKHIAQLDSAIQAFSNKMPSDVVTTLQTESHTLAARVATLPLVPSTRPVPRMPTPTLRPASRCRFMFAVVVLVAILALLAVTIVFVPCRPDNPGAHVRAALCAVQHRNASLVEFALDAFADSQWHLQAQAVADTAVHAANMGMAVAARGAAGAYGVGEEWVRVGVQWWQGHLA</sequence>
<protein>
    <submittedName>
        <fullName evidence="2">Uncharacterized protein</fullName>
    </submittedName>
</protein>
<evidence type="ECO:0000313" key="3">
    <source>
        <dbReference type="Proteomes" id="UP000054350"/>
    </source>
</evidence>
<feature type="transmembrane region" description="Helical" evidence="1">
    <location>
        <begin position="167"/>
        <end position="188"/>
    </location>
</feature>
<keyword evidence="1" id="KW-0812">Transmembrane</keyword>
<accession>A0A0L0TBX4</accession>
<evidence type="ECO:0000256" key="1">
    <source>
        <dbReference type="SAM" id="Phobius"/>
    </source>
</evidence>
<keyword evidence="3" id="KW-1185">Reference proteome</keyword>
<organism evidence="2 3">
    <name type="scientific">Allomyces macrogynus (strain ATCC 38327)</name>
    <name type="common">Allomyces javanicus var. macrogynus</name>
    <dbReference type="NCBI Taxonomy" id="578462"/>
    <lineage>
        <taxon>Eukaryota</taxon>
        <taxon>Fungi</taxon>
        <taxon>Fungi incertae sedis</taxon>
        <taxon>Blastocladiomycota</taxon>
        <taxon>Blastocladiomycetes</taxon>
        <taxon>Blastocladiales</taxon>
        <taxon>Blastocladiaceae</taxon>
        <taxon>Allomyces</taxon>
    </lineage>
</organism>
<proteinExistence type="predicted"/>
<dbReference type="AlphaFoldDB" id="A0A0L0TBX4"/>
<gene>
    <name evidence="2" type="ORF">AMAG_16684</name>
</gene>
<evidence type="ECO:0000313" key="2">
    <source>
        <dbReference type="EMBL" id="KNE72200.1"/>
    </source>
</evidence>
<keyword evidence="1" id="KW-0472">Membrane</keyword>
<dbReference type="VEuPathDB" id="FungiDB:AMAG_16684"/>
<dbReference type="Proteomes" id="UP000054350">
    <property type="component" value="Unassembled WGS sequence"/>
</dbReference>
<keyword evidence="1" id="KW-1133">Transmembrane helix</keyword>
<reference evidence="2 3" key="1">
    <citation type="submission" date="2009-11" db="EMBL/GenBank/DDBJ databases">
        <title>Annotation of Allomyces macrogynus ATCC 38327.</title>
        <authorList>
            <consortium name="The Broad Institute Genome Sequencing Platform"/>
            <person name="Russ C."/>
            <person name="Cuomo C."/>
            <person name="Burger G."/>
            <person name="Gray M.W."/>
            <person name="Holland P.W.H."/>
            <person name="King N."/>
            <person name="Lang F.B.F."/>
            <person name="Roger A.J."/>
            <person name="Ruiz-Trillo I."/>
            <person name="Young S.K."/>
            <person name="Zeng Q."/>
            <person name="Gargeya S."/>
            <person name="Fitzgerald M."/>
            <person name="Haas B."/>
            <person name="Abouelleil A."/>
            <person name="Alvarado L."/>
            <person name="Arachchi H.M."/>
            <person name="Berlin A."/>
            <person name="Chapman S.B."/>
            <person name="Gearin G."/>
            <person name="Goldberg J."/>
            <person name="Griggs A."/>
            <person name="Gujja S."/>
            <person name="Hansen M."/>
            <person name="Heiman D."/>
            <person name="Howarth C."/>
            <person name="Larimer J."/>
            <person name="Lui A."/>
            <person name="MacDonald P.J.P."/>
            <person name="McCowen C."/>
            <person name="Montmayeur A."/>
            <person name="Murphy C."/>
            <person name="Neiman D."/>
            <person name="Pearson M."/>
            <person name="Priest M."/>
            <person name="Roberts A."/>
            <person name="Saif S."/>
            <person name="Shea T."/>
            <person name="Sisk P."/>
            <person name="Stolte C."/>
            <person name="Sykes S."/>
            <person name="Wortman J."/>
            <person name="Nusbaum C."/>
            <person name="Birren B."/>
        </authorList>
    </citation>
    <scope>NUCLEOTIDE SEQUENCE [LARGE SCALE GENOMIC DNA]</scope>
    <source>
        <strain evidence="2 3">ATCC 38327</strain>
    </source>
</reference>